<evidence type="ECO:0000256" key="1">
    <source>
        <dbReference type="ARBA" id="ARBA00022737"/>
    </source>
</evidence>
<feature type="repeat" description="ANK" evidence="3">
    <location>
        <begin position="1285"/>
        <end position="1317"/>
    </location>
</feature>
<feature type="transmembrane region" description="Helical" evidence="5">
    <location>
        <begin position="308"/>
        <end position="331"/>
    </location>
</feature>
<feature type="region of interest" description="Disordered" evidence="4">
    <location>
        <begin position="152"/>
        <end position="176"/>
    </location>
</feature>
<dbReference type="PROSITE" id="PS50088">
    <property type="entry name" value="ANK_REPEAT"/>
    <property type="match status" value="8"/>
</dbReference>
<dbReference type="GO" id="GO:0004842">
    <property type="term" value="F:ubiquitin-protein transferase activity"/>
    <property type="evidence" value="ECO:0007669"/>
    <property type="project" value="TreeGrafter"/>
</dbReference>
<keyword evidence="5" id="KW-0472">Membrane</keyword>
<feature type="repeat" description="ANK" evidence="3">
    <location>
        <begin position="1187"/>
        <end position="1216"/>
    </location>
</feature>
<organism evidence="7 8">
    <name type="scientific">Orbilia ellipsospora</name>
    <dbReference type="NCBI Taxonomy" id="2528407"/>
    <lineage>
        <taxon>Eukaryota</taxon>
        <taxon>Fungi</taxon>
        <taxon>Dikarya</taxon>
        <taxon>Ascomycota</taxon>
        <taxon>Pezizomycotina</taxon>
        <taxon>Orbiliomycetes</taxon>
        <taxon>Orbiliales</taxon>
        <taxon>Orbiliaceae</taxon>
        <taxon>Orbilia</taxon>
    </lineage>
</organism>
<evidence type="ECO:0000256" key="2">
    <source>
        <dbReference type="ARBA" id="ARBA00023043"/>
    </source>
</evidence>
<keyword evidence="8" id="KW-1185">Reference proteome</keyword>
<accession>A0AAV9WUZ6</accession>
<keyword evidence="6" id="KW-0732">Signal</keyword>
<feature type="repeat" description="ANK" evidence="3">
    <location>
        <begin position="1318"/>
        <end position="1350"/>
    </location>
</feature>
<evidence type="ECO:0000313" key="8">
    <source>
        <dbReference type="Proteomes" id="UP001365542"/>
    </source>
</evidence>
<evidence type="ECO:0008006" key="9">
    <source>
        <dbReference type="Google" id="ProtNLM"/>
    </source>
</evidence>
<evidence type="ECO:0000256" key="6">
    <source>
        <dbReference type="SAM" id="SignalP"/>
    </source>
</evidence>
<feature type="repeat" description="ANK" evidence="3">
    <location>
        <begin position="1350"/>
        <end position="1382"/>
    </location>
</feature>
<feature type="repeat" description="ANK" evidence="3">
    <location>
        <begin position="1383"/>
        <end position="1409"/>
    </location>
</feature>
<evidence type="ECO:0000256" key="4">
    <source>
        <dbReference type="SAM" id="MobiDB-lite"/>
    </source>
</evidence>
<keyword evidence="1" id="KW-0677">Repeat</keyword>
<dbReference type="EMBL" id="JAVHJO010000017">
    <property type="protein sequence ID" value="KAK6525184.1"/>
    <property type="molecule type" value="Genomic_DNA"/>
</dbReference>
<keyword evidence="5" id="KW-0812">Transmembrane</keyword>
<feature type="repeat" description="ANK" evidence="3">
    <location>
        <begin position="1154"/>
        <end position="1186"/>
    </location>
</feature>
<keyword evidence="5" id="KW-1133">Transmembrane helix</keyword>
<feature type="transmembrane region" description="Helical" evidence="5">
    <location>
        <begin position="58"/>
        <end position="79"/>
    </location>
</feature>
<dbReference type="SUPFAM" id="SSF48403">
    <property type="entry name" value="Ankyrin repeat"/>
    <property type="match status" value="1"/>
</dbReference>
<dbReference type="SMART" id="SM00248">
    <property type="entry name" value="ANK"/>
    <property type="match status" value="9"/>
</dbReference>
<evidence type="ECO:0000256" key="3">
    <source>
        <dbReference type="PROSITE-ProRule" id="PRU00023"/>
    </source>
</evidence>
<feature type="signal peptide" evidence="6">
    <location>
        <begin position="1"/>
        <end position="17"/>
    </location>
</feature>
<feature type="chain" id="PRO_5043799268" description="Ankyrin repeat protein" evidence="6">
    <location>
        <begin position="18"/>
        <end position="1415"/>
    </location>
</feature>
<feature type="repeat" description="ANK" evidence="3">
    <location>
        <begin position="1220"/>
        <end position="1252"/>
    </location>
</feature>
<evidence type="ECO:0000313" key="7">
    <source>
        <dbReference type="EMBL" id="KAK6525184.1"/>
    </source>
</evidence>
<dbReference type="Gene3D" id="1.25.40.20">
    <property type="entry name" value="Ankyrin repeat-containing domain"/>
    <property type="match status" value="3"/>
</dbReference>
<proteinExistence type="predicted"/>
<dbReference type="PANTHER" id="PTHR24171:SF8">
    <property type="entry name" value="BRCA1-ASSOCIATED RING DOMAIN PROTEIN 1"/>
    <property type="match status" value="1"/>
</dbReference>
<dbReference type="InterPro" id="IPR002110">
    <property type="entry name" value="Ankyrin_rpt"/>
</dbReference>
<gene>
    <name evidence="7" type="ORF">TWF694_005330</name>
</gene>
<name>A0AAV9WUZ6_9PEZI</name>
<feature type="repeat" description="ANK" evidence="3">
    <location>
        <begin position="1252"/>
        <end position="1284"/>
    </location>
</feature>
<sequence>MIAYIIALSALTSPVQGGQSWDDFANNFATDLAPILVLFGEQVTKQFLSESTSFLDCVIFAAAPLGVLTAVVSVIRVCGTASLKAFIGRSQEAHGIAEAELCSSTSRDVCELWSNGGISRIFGRPKIIEFVYDEDDANFYRQFVLETGEMGGTAEKDMEVGAESETGEKSERPQVVTEQGIVEVKTEQEIKKEREERLKKQKDAEEKAKNPSCGLHRPEILFDKQNCWTEVNKRPIEPNGNNTEAAPRRFAPHPNLSLNIGIRPFSSWLHWLVAIFGVFLQSGFFGYAAWASYYAPNLWENGKPPKKWAFPLAATGTALLVTGMGLCAMLIDRRTQERTFAKPKGSKPVIFWLQPGGQCVGDQIFSAFASWEGKEKYVTSWKVDGHSVTPEIIVWIAIVFTLLGFVFQFVGFRSLHASITLYQLVATICMAIIRAALRSKRMDETQNQLPDDRKVEGHELDWIALQLSRVQEVQKPEPSWHWQRFFKGLRKNYNDLLVFFYISDQSKNNDPATLPKVPQPLWRIVDTRLINIKPVGNTEPANTEPSEIDVTHAAENTDSTKHSPSIAVQKNIEYLESVNPTSQRIIGFRRTNIRIGSPRDCAQAAVKWIQNHETNNAVLPNKAASIMRYRTRLAYLTDDGTLDDGQRWDTEVRKIAAKLKNAIETTATMFSDDLELLTNWKDAEALVWSSTCQLSKPAAEPKPSEFDDKLPIHFLLYRDENKRGWFIDKHQLEAVVGIWKWSLTVQSRSSNIQDEQNPFFSRKAFLVGEANRTEELVSTIRLWISHSLNIDKELINPSINEGSIHPYEMSHISPTECGVSLKAHTALSITVSSLDEVKTALNEPARVVLSTPSNLSPLELIAQDIFKVFMDRISNILKPLTTVECRSLQLLGVVIAPTDQPFLGLTNSTIEFLAQKFVQSGLGTQEDALMSVIPSLLQNGKLPSLKDLGSRLIRIAQRERRSGNFQKCMDILLGLLHIEDSEIQISVVRNLGQLYRSSILSSNDSDKSLSKDVGGLLKKLASRSDKELADLICEYNEVVKHYEYTDAKEEKLDFRVLGNTNFEKARIFGLLLSAKYDLSGATKENIAEILRWAITTKCPELIEELWYYSPSSINDTRLDGVTPLFFAVEMDYHRETFQALLDWPGVTIEATNASGAGLLAVAAERCNLEHVRALLDAGADANWQQRRSRSALQAASCGGDVEVVKVLLEAKADVNAEWGQYGTALQAAGREGHTGVVRILLEAGANVNAEGTYGTALQMAAINGNEEVVRMLLEAGADVSAESRHHGTVLQMVAANSNEEVVRMLLEAGADVNAEGRYYGTVLQIAAANGNEGVVRILLEAGANVNAEGRYGTALQMAAMIGNEEMVRMLLEAGANVNAEGGDDGTALQRAVECGNKEVVRMLLKAGASHSGSRL</sequence>
<protein>
    <recommendedName>
        <fullName evidence="9">Ankyrin repeat protein</fullName>
    </recommendedName>
</protein>
<comment type="caution">
    <text evidence="7">The sequence shown here is derived from an EMBL/GenBank/DDBJ whole genome shotgun (WGS) entry which is preliminary data.</text>
</comment>
<keyword evidence="2 3" id="KW-0040">ANK repeat</keyword>
<dbReference type="GO" id="GO:0085020">
    <property type="term" value="P:protein K6-linked ubiquitination"/>
    <property type="evidence" value="ECO:0007669"/>
    <property type="project" value="TreeGrafter"/>
</dbReference>
<reference evidence="7 8" key="1">
    <citation type="submission" date="2019-10" db="EMBL/GenBank/DDBJ databases">
        <authorList>
            <person name="Palmer J.M."/>
        </authorList>
    </citation>
    <scope>NUCLEOTIDE SEQUENCE [LARGE SCALE GENOMIC DNA]</scope>
    <source>
        <strain evidence="7 8">TWF694</strain>
    </source>
</reference>
<feature type="transmembrane region" description="Helical" evidence="5">
    <location>
        <begin position="392"/>
        <end position="411"/>
    </location>
</feature>
<dbReference type="PRINTS" id="PR01415">
    <property type="entry name" value="ANKYRIN"/>
</dbReference>
<dbReference type="PANTHER" id="PTHR24171">
    <property type="entry name" value="ANKYRIN REPEAT DOMAIN-CONTAINING PROTEIN 39-RELATED"/>
    <property type="match status" value="1"/>
</dbReference>
<dbReference type="Pfam" id="PF12796">
    <property type="entry name" value="Ank_2"/>
    <property type="match status" value="2"/>
</dbReference>
<dbReference type="PROSITE" id="PS50297">
    <property type="entry name" value="ANK_REP_REGION"/>
    <property type="match status" value="7"/>
</dbReference>
<dbReference type="Pfam" id="PF00023">
    <property type="entry name" value="Ank"/>
    <property type="match status" value="1"/>
</dbReference>
<dbReference type="InterPro" id="IPR036770">
    <property type="entry name" value="Ankyrin_rpt-contain_sf"/>
</dbReference>
<dbReference type="Proteomes" id="UP001365542">
    <property type="component" value="Unassembled WGS sequence"/>
</dbReference>
<evidence type="ECO:0000256" key="5">
    <source>
        <dbReference type="SAM" id="Phobius"/>
    </source>
</evidence>
<feature type="transmembrane region" description="Helical" evidence="5">
    <location>
        <begin position="268"/>
        <end position="288"/>
    </location>
</feature>